<dbReference type="SUPFAM" id="SSF56112">
    <property type="entry name" value="Protein kinase-like (PK-like)"/>
    <property type="match status" value="1"/>
</dbReference>
<feature type="region of interest" description="Disordered" evidence="9">
    <location>
        <begin position="482"/>
        <end position="560"/>
    </location>
</feature>
<dbReference type="Pfam" id="PF00069">
    <property type="entry name" value="Pkinase"/>
    <property type="match status" value="1"/>
</dbReference>
<organism evidence="11">
    <name type="scientific">Guillardia theta</name>
    <name type="common">Cryptophyte</name>
    <name type="synonym">Cryptomonas phi</name>
    <dbReference type="NCBI Taxonomy" id="55529"/>
    <lineage>
        <taxon>Eukaryota</taxon>
        <taxon>Cryptophyceae</taxon>
        <taxon>Pyrenomonadales</taxon>
        <taxon>Geminigeraceae</taxon>
        <taxon>Guillardia</taxon>
    </lineage>
</organism>
<feature type="compositionally biased region" description="Polar residues" evidence="9">
    <location>
        <begin position="485"/>
        <end position="542"/>
    </location>
</feature>
<keyword evidence="3" id="KW-0808">Transferase</keyword>
<dbReference type="Gene3D" id="1.10.510.10">
    <property type="entry name" value="Transferase(Phosphotransferase) domain 1"/>
    <property type="match status" value="1"/>
</dbReference>
<comment type="catalytic activity">
    <reaction evidence="7">
        <text>L-threonyl-[protein] + ATP = O-phospho-L-threonyl-[protein] + ADP + H(+)</text>
        <dbReference type="Rhea" id="RHEA:46608"/>
        <dbReference type="Rhea" id="RHEA-COMP:11060"/>
        <dbReference type="Rhea" id="RHEA-COMP:11605"/>
        <dbReference type="ChEBI" id="CHEBI:15378"/>
        <dbReference type="ChEBI" id="CHEBI:30013"/>
        <dbReference type="ChEBI" id="CHEBI:30616"/>
        <dbReference type="ChEBI" id="CHEBI:61977"/>
        <dbReference type="ChEBI" id="CHEBI:456216"/>
        <dbReference type="EC" id="2.7.11.1"/>
    </reaction>
</comment>
<evidence type="ECO:0000313" key="11">
    <source>
        <dbReference type="EMBL" id="CAE2301581.1"/>
    </source>
</evidence>
<sequence length="730" mass="80199">MDDSGKDSSEKIVVETDPDGRYQRYTKQLGQGAYKTVYKAFDSDTGLEVAWNQVQIGKLEGEAKKQFIDEVTMLSRLNHKHIIQFHDSWEDHEKHQVIFITELMTSGTLKSFVKARKVNLRMVRKWSKQILSALKYLHEEVKFEDPPGSGNWVVRPIIHRDLKCDNIFINGNLGEVKIGDLGLSTMMSQTHAATVTGTPEFMAPELYEEQYNEKVDIYAFGMCILEIFSDEYPYSECTNPAQIFKKVSQGIPPRALLKMENVAVKHFIELCLAKEEDRPTASQLLEHDFLRDLEDPVAITSKDGQTQQFSEGVSPLLSPTERQMSQDVEAFPQEVGNREGGSSQLSSAPAPNVELISTKMTKLEPDSMESSGDEDNQGTGKITINANIDGKNKLIEFTMDPDNDSCEEVAQELVQELLAKDNVVCVDEIDKCELPPTLVNKFTEEIEKAVQQFKIEIGEVSPEEGSVLASAAASWRQSSSFSSSNTNFVVETPKSQPETASAAVTQQAPKLHQSGSLDGIQMNGTAQPHTAQANTSPGSSINAPHMATGVGQASDLTDDHPAPLNQHNVESETLKDMNDTALNADLISEANGESSLERVVKPNLQAEIKTEATTAQSNEAHAQASQKDTFSFAEIGSHLLDASSDVAKEKADSHPAKTSTQGDSATNLPDVDEARADVAKEVEVAFKERMEELEKLRLQSLQGDLTALTVLKTSLLSLVAKSKEGGHRDA</sequence>
<evidence type="ECO:0000259" key="10">
    <source>
        <dbReference type="PROSITE" id="PS50011"/>
    </source>
</evidence>
<dbReference type="GO" id="GO:0005524">
    <property type="term" value="F:ATP binding"/>
    <property type="evidence" value="ECO:0007669"/>
    <property type="project" value="UniProtKB-KW"/>
</dbReference>
<feature type="compositionally biased region" description="Basic and acidic residues" evidence="9">
    <location>
        <begin position="646"/>
        <end position="655"/>
    </location>
</feature>
<keyword evidence="5" id="KW-0418">Kinase</keyword>
<dbReference type="EMBL" id="HBKN01020715">
    <property type="protein sequence ID" value="CAE2301581.1"/>
    <property type="molecule type" value="Transcribed_RNA"/>
</dbReference>
<feature type="region of interest" description="Disordered" evidence="9">
    <location>
        <begin position="364"/>
        <end position="384"/>
    </location>
</feature>
<dbReference type="InterPro" id="IPR011009">
    <property type="entry name" value="Kinase-like_dom_sf"/>
</dbReference>
<dbReference type="Gene3D" id="3.30.200.20">
    <property type="entry name" value="Phosphorylase Kinase, domain 1"/>
    <property type="match status" value="1"/>
</dbReference>
<dbReference type="PROSITE" id="PS50011">
    <property type="entry name" value="PROTEIN_KINASE_DOM"/>
    <property type="match status" value="1"/>
</dbReference>
<comment type="catalytic activity">
    <reaction evidence="8">
        <text>L-seryl-[protein] + ATP = O-phospho-L-seryl-[protein] + ADP + H(+)</text>
        <dbReference type="Rhea" id="RHEA:17989"/>
        <dbReference type="Rhea" id="RHEA-COMP:9863"/>
        <dbReference type="Rhea" id="RHEA-COMP:11604"/>
        <dbReference type="ChEBI" id="CHEBI:15378"/>
        <dbReference type="ChEBI" id="CHEBI:29999"/>
        <dbReference type="ChEBI" id="CHEBI:30616"/>
        <dbReference type="ChEBI" id="CHEBI:83421"/>
        <dbReference type="ChEBI" id="CHEBI:456216"/>
        <dbReference type="EC" id="2.7.11.1"/>
    </reaction>
</comment>
<keyword evidence="4" id="KW-0547">Nucleotide-binding</keyword>
<dbReference type="GO" id="GO:0004674">
    <property type="term" value="F:protein serine/threonine kinase activity"/>
    <property type="evidence" value="ECO:0007669"/>
    <property type="project" value="UniProtKB-KW"/>
</dbReference>
<evidence type="ECO:0000256" key="8">
    <source>
        <dbReference type="ARBA" id="ARBA00048679"/>
    </source>
</evidence>
<dbReference type="InterPro" id="IPR050588">
    <property type="entry name" value="WNK_Ser-Thr_kinase"/>
</dbReference>
<dbReference type="AlphaFoldDB" id="A0A7S4KPQ4"/>
<dbReference type="FunFam" id="3.30.200.20:FF:000075">
    <property type="entry name" value="Probable serine/threonine-protein kinase WNK1"/>
    <property type="match status" value="1"/>
</dbReference>
<reference evidence="11" key="1">
    <citation type="submission" date="2021-01" db="EMBL/GenBank/DDBJ databases">
        <authorList>
            <person name="Corre E."/>
            <person name="Pelletier E."/>
            <person name="Niang G."/>
            <person name="Scheremetjew M."/>
            <person name="Finn R."/>
            <person name="Kale V."/>
            <person name="Holt S."/>
            <person name="Cochrane G."/>
            <person name="Meng A."/>
            <person name="Brown T."/>
            <person name="Cohen L."/>
        </authorList>
    </citation>
    <scope>NUCLEOTIDE SEQUENCE</scope>
    <source>
        <strain evidence="11">CCMP 2712</strain>
    </source>
</reference>
<accession>A0A7S4KPQ4</accession>
<evidence type="ECO:0000256" key="1">
    <source>
        <dbReference type="ARBA" id="ARBA00012513"/>
    </source>
</evidence>
<protein>
    <recommendedName>
        <fullName evidence="1">non-specific serine/threonine protein kinase</fullName>
        <ecNumber evidence="1">2.7.11.1</ecNumber>
    </recommendedName>
</protein>
<evidence type="ECO:0000256" key="9">
    <source>
        <dbReference type="SAM" id="MobiDB-lite"/>
    </source>
</evidence>
<dbReference type="EC" id="2.7.11.1" evidence="1"/>
<evidence type="ECO:0000256" key="3">
    <source>
        <dbReference type="ARBA" id="ARBA00022679"/>
    </source>
</evidence>
<feature type="domain" description="Protein kinase" evidence="10">
    <location>
        <begin position="23"/>
        <end position="290"/>
    </location>
</feature>
<evidence type="ECO:0000256" key="6">
    <source>
        <dbReference type="ARBA" id="ARBA00022840"/>
    </source>
</evidence>
<name>A0A7S4KPQ4_GUITH</name>
<gene>
    <name evidence="11" type="ORF">GTHE00462_LOCUS16275</name>
</gene>
<feature type="compositionally biased region" description="Polar residues" evidence="9">
    <location>
        <begin position="656"/>
        <end position="667"/>
    </location>
</feature>
<dbReference type="CDD" id="cd13983">
    <property type="entry name" value="STKc_WNK"/>
    <property type="match status" value="1"/>
</dbReference>
<dbReference type="SMART" id="SM00220">
    <property type="entry name" value="S_TKc"/>
    <property type="match status" value="1"/>
</dbReference>
<dbReference type="PANTHER" id="PTHR13902">
    <property type="entry name" value="SERINE/THREONINE-PROTEIN KINASE WNK WITH NO LYSINE -RELATED"/>
    <property type="match status" value="1"/>
</dbReference>
<keyword evidence="6" id="KW-0067">ATP-binding</keyword>
<dbReference type="InterPro" id="IPR000719">
    <property type="entry name" value="Prot_kinase_dom"/>
</dbReference>
<dbReference type="InterPro" id="IPR008271">
    <property type="entry name" value="Ser/Thr_kinase_AS"/>
</dbReference>
<dbReference type="PROSITE" id="PS00108">
    <property type="entry name" value="PROTEIN_KINASE_ST"/>
    <property type="match status" value="1"/>
</dbReference>
<evidence type="ECO:0000256" key="4">
    <source>
        <dbReference type="ARBA" id="ARBA00022741"/>
    </source>
</evidence>
<proteinExistence type="predicted"/>
<feature type="region of interest" description="Disordered" evidence="9">
    <location>
        <begin position="644"/>
        <end position="671"/>
    </location>
</feature>
<keyword evidence="2" id="KW-0723">Serine/threonine-protein kinase</keyword>
<evidence type="ECO:0000256" key="2">
    <source>
        <dbReference type="ARBA" id="ARBA00022527"/>
    </source>
</evidence>
<evidence type="ECO:0000256" key="5">
    <source>
        <dbReference type="ARBA" id="ARBA00022777"/>
    </source>
</evidence>
<evidence type="ECO:0000256" key="7">
    <source>
        <dbReference type="ARBA" id="ARBA00047899"/>
    </source>
</evidence>